<dbReference type="EMBL" id="CABDUW010000178">
    <property type="protein sequence ID" value="VTJ61574.1"/>
    <property type="molecule type" value="Genomic_DNA"/>
</dbReference>
<evidence type="ECO:0000313" key="3">
    <source>
        <dbReference type="Proteomes" id="UP000335636"/>
    </source>
</evidence>
<organism evidence="2 3">
    <name type="scientific">Marmota monax</name>
    <name type="common">Woodchuck</name>
    <dbReference type="NCBI Taxonomy" id="9995"/>
    <lineage>
        <taxon>Eukaryota</taxon>
        <taxon>Metazoa</taxon>
        <taxon>Chordata</taxon>
        <taxon>Craniata</taxon>
        <taxon>Vertebrata</taxon>
        <taxon>Euteleostomi</taxon>
        <taxon>Mammalia</taxon>
        <taxon>Eutheria</taxon>
        <taxon>Euarchontoglires</taxon>
        <taxon>Glires</taxon>
        <taxon>Rodentia</taxon>
        <taxon>Sciuromorpha</taxon>
        <taxon>Sciuridae</taxon>
        <taxon>Xerinae</taxon>
        <taxon>Marmotini</taxon>
        <taxon>Marmota</taxon>
    </lineage>
</organism>
<evidence type="ECO:0000256" key="1">
    <source>
        <dbReference type="SAM" id="MobiDB-lite"/>
    </source>
</evidence>
<proteinExistence type="predicted"/>
<reference evidence="2" key="1">
    <citation type="submission" date="2019-04" db="EMBL/GenBank/DDBJ databases">
        <authorList>
            <person name="Alioto T."/>
            <person name="Alioto T."/>
        </authorList>
    </citation>
    <scope>NUCLEOTIDE SEQUENCE [LARGE SCALE GENOMIC DNA]</scope>
</reference>
<feature type="region of interest" description="Disordered" evidence="1">
    <location>
        <begin position="54"/>
        <end position="83"/>
    </location>
</feature>
<evidence type="ECO:0000313" key="2">
    <source>
        <dbReference type="EMBL" id="VTJ61574.1"/>
    </source>
</evidence>
<keyword evidence="3" id="KW-1185">Reference proteome</keyword>
<dbReference type="AlphaFoldDB" id="A0A5E4AW26"/>
<feature type="compositionally biased region" description="Polar residues" evidence="1">
    <location>
        <begin position="73"/>
        <end position="83"/>
    </location>
</feature>
<protein>
    <submittedName>
        <fullName evidence="2">Uncharacterized protein</fullName>
    </submittedName>
</protein>
<accession>A0A5E4AW26</accession>
<sequence length="83" mass="9156">MGCVLASREARARGSWTSSGSTWVHQALPRRGHYCQLPDISRWPEKGTPRWGARAAAVASSELPRRGYPGPLRSSSQGRPLRE</sequence>
<name>A0A5E4AW26_MARMO</name>
<comment type="caution">
    <text evidence="2">The sequence shown here is derived from an EMBL/GenBank/DDBJ whole genome shotgun (WGS) entry which is preliminary data.</text>
</comment>
<dbReference type="Proteomes" id="UP000335636">
    <property type="component" value="Unassembled WGS sequence"/>
</dbReference>
<gene>
    <name evidence="2" type="ORF">MONAX_5E002353</name>
</gene>